<dbReference type="PANTHER" id="PTHR28008">
    <property type="entry name" value="DOMAIN PROTEIN, PUTATIVE (AFU_ORTHOLOGUE AFUA_3G10980)-RELATED"/>
    <property type="match status" value="1"/>
</dbReference>
<evidence type="ECO:0000256" key="2">
    <source>
        <dbReference type="SAM" id="Phobius"/>
    </source>
</evidence>
<dbReference type="NCBIfam" id="NF037970">
    <property type="entry name" value="vanZ_1"/>
    <property type="match status" value="1"/>
</dbReference>
<feature type="compositionally biased region" description="Acidic residues" evidence="1">
    <location>
        <begin position="170"/>
        <end position="190"/>
    </location>
</feature>
<keyword evidence="3" id="KW-0732">Signal</keyword>
<keyword evidence="2" id="KW-0812">Transmembrane</keyword>
<dbReference type="AlphaFoldDB" id="A0A0G2EQL8"/>
<organism evidence="5 6">
    <name type="scientific">Phaeomoniella chlamydospora</name>
    <name type="common">Phaeoacremonium chlamydosporum</name>
    <dbReference type="NCBI Taxonomy" id="158046"/>
    <lineage>
        <taxon>Eukaryota</taxon>
        <taxon>Fungi</taxon>
        <taxon>Dikarya</taxon>
        <taxon>Ascomycota</taxon>
        <taxon>Pezizomycotina</taxon>
        <taxon>Eurotiomycetes</taxon>
        <taxon>Chaetothyriomycetidae</taxon>
        <taxon>Phaeomoniellales</taxon>
        <taxon>Phaeomoniellaceae</taxon>
        <taxon>Phaeomoniella</taxon>
    </lineage>
</organism>
<dbReference type="Pfam" id="PF04892">
    <property type="entry name" value="VanZ"/>
    <property type="match status" value="1"/>
</dbReference>
<dbReference type="InterPro" id="IPR006976">
    <property type="entry name" value="VanZ-like"/>
</dbReference>
<feature type="compositionally biased region" description="Polar residues" evidence="1">
    <location>
        <begin position="196"/>
        <end position="210"/>
    </location>
</feature>
<sequence length="220" mass="24378">MRIRFPFLAAFFILLFLSAYAGLLPHSEALTPYRPNDKVLHVVTFFCLTLVFYFILDTSRRRVVNITLVVCTFILGVGSEVLQGYLPNGRIFDPYDILANVVGSLGATGIASWYHRRMLERRRKAKYSVLGQGEEGLEGDLELGEGLTARVTEGEQEGRITISPSRSQTLEEEVDNWDENAADEAWDDDVGAITGKSDSTGKPTPPSSTGDEQDVKLAKD</sequence>
<feature type="region of interest" description="Disordered" evidence="1">
    <location>
        <begin position="166"/>
        <end position="220"/>
    </location>
</feature>
<dbReference type="OrthoDB" id="63581at2759"/>
<name>A0A0G2EQL8_PHACM</name>
<feature type="transmembrane region" description="Helical" evidence="2">
    <location>
        <begin position="39"/>
        <end position="56"/>
    </location>
</feature>
<dbReference type="EMBL" id="LCWF01000050">
    <property type="protein sequence ID" value="KKY25082.1"/>
    <property type="molecule type" value="Genomic_DNA"/>
</dbReference>
<dbReference type="PANTHER" id="PTHR28008:SF1">
    <property type="entry name" value="DOMAIN PROTEIN, PUTATIVE (AFU_ORTHOLOGUE AFUA_3G10980)-RELATED"/>
    <property type="match status" value="1"/>
</dbReference>
<evidence type="ECO:0000259" key="4">
    <source>
        <dbReference type="Pfam" id="PF04892"/>
    </source>
</evidence>
<comment type="caution">
    <text evidence="5">The sequence shown here is derived from an EMBL/GenBank/DDBJ whole genome shotgun (WGS) entry which is preliminary data.</text>
</comment>
<feature type="transmembrane region" description="Helical" evidence="2">
    <location>
        <begin position="63"/>
        <end position="85"/>
    </location>
</feature>
<keyword evidence="6" id="KW-1185">Reference proteome</keyword>
<gene>
    <name evidence="5" type="ORF">UCRPC4_g02139</name>
</gene>
<keyword evidence="2" id="KW-0472">Membrane</keyword>
<reference evidence="5 6" key="2">
    <citation type="submission" date="2015-05" db="EMBL/GenBank/DDBJ databases">
        <authorList>
            <person name="Morales-Cruz A."/>
            <person name="Amrine K.C."/>
            <person name="Cantu D."/>
        </authorList>
    </citation>
    <scope>NUCLEOTIDE SEQUENCE [LARGE SCALE GENOMIC DNA]</scope>
    <source>
        <strain evidence="5">UCRPC4</strain>
    </source>
</reference>
<feature type="domain" description="VanZ-like" evidence="4">
    <location>
        <begin position="37"/>
        <end position="112"/>
    </location>
</feature>
<feature type="chain" id="PRO_5002543515" description="VanZ-like domain-containing protein" evidence="3">
    <location>
        <begin position="22"/>
        <end position="220"/>
    </location>
</feature>
<evidence type="ECO:0000256" key="3">
    <source>
        <dbReference type="SAM" id="SignalP"/>
    </source>
</evidence>
<proteinExistence type="predicted"/>
<protein>
    <recommendedName>
        <fullName evidence="4">VanZ-like domain-containing protein</fullName>
    </recommendedName>
</protein>
<feature type="signal peptide" evidence="3">
    <location>
        <begin position="1"/>
        <end position="21"/>
    </location>
</feature>
<evidence type="ECO:0000313" key="5">
    <source>
        <dbReference type="EMBL" id="KKY25082.1"/>
    </source>
</evidence>
<accession>A0A0G2EQL8</accession>
<evidence type="ECO:0000256" key="1">
    <source>
        <dbReference type="SAM" id="MobiDB-lite"/>
    </source>
</evidence>
<keyword evidence="2" id="KW-1133">Transmembrane helix</keyword>
<feature type="transmembrane region" description="Helical" evidence="2">
    <location>
        <begin position="97"/>
        <end position="114"/>
    </location>
</feature>
<dbReference type="Proteomes" id="UP000053317">
    <property type="component" value="Unassembled WGS sequence"/>
</dbReference>
<evidence type="ECO:0000313" key="6">
    <source>
        <dbReference type="Proteomes" id="UP000053317"/>
    </source>
</evidence>
<reference evidence="5 6" key="1">
    <citation type="submission" date="2015-05" db="EMBL/GenBank/DDBJ databases">
        <title>Distinctive expansion of gene families associated with plant cell wall degradation and secondary metabolism in the genomes of grapevine trunk pathogens.</title>
        <authorList>
            <person name="Lawrence D.P."/>
            <person name="Travadon R."/>
            <person name="Rolshausen P.E."/>
            <person name="Baumgartner K."/>
        </authorList>
    </citation>
    <scope>NUCLEOTIDE SEQUENCE [LARGE SCALE GENOMIC DNA]</scope>
    <source>
        <strain evidence="5">UCRPC4</strain>
    </source>
</reference>